<dbReference type="SUPFAM" id="SSF46785">
    <property type="entry name" value="Winged helix' DNA-binding domain"/>
    <property type="match status" value="1"/>
</dbReference>
<comment type="caution">
    <text evidence="2">The sequence shown here is derived from an EMBL/GenBank/DDBJ whole genome shotgun (WGS) entry which is preliminary data.</text>
</comment>
<protein>
    <submittedName>
        <fullName evidence="2 3">ArsR family transcriptional regulator</fullName>
    </submittedName>
</protein>
<dbReference type="InterPro" id="IPR001845">
    <property type="entry name" value="HTH_ArsR_DNA-bd_dom"/>
</dbReference>
<name>A0A511FHZ3_9CELL</name>
<dbReference type="InterPro" id="IPR036388">
    <property type="entry name" value="WH-like_DNA-bd_sf"/>
</dbReference>
<proteinExistence type="predicted"/>
<reference evidence="3 5" key="2">
    <citation type="submission" date="2020-08" db="EMBL/GenBank/DDBJ databases">
        <title>Sequencing the genomes of 1000 actinobacteria strains.</title>
        <authorList>
            <person name="Klenk H.-P."/>
        </authorList>
    </citation>
    <scope>NUCLEOTIDE SEQUENCE [LARGE SCALE GENOMIC DNA]</scope>
    <source>
        <strain evidence="3 5">DSM 9581</strain>
    </source>
</reference>
<dbReference type="GO" id="GO:0003700">
    <property type="term" value="F:DNA-binding transcription factor activity"/>
    <property type="evidence" value="ECO:0007669"/>
    <property type="project" value="InterPro"/>
</dbReference>
<dbReference type="SMART" id="SM00418">
    <property type="entry name" value="HTH_ARSR"/>
    <property type="match status" value="1"/>
</dbReference>
<dbReference type="EMBL" id="BJVQ01000125">
    <property type="protein sequence ID" value="GEL48869.1"/>
    <property type="molecule type" value="Genomic_DNA"/>
</dbReference>
<organism evidence="2 4">
    <name type="scientific">Cellulomonas hominis</name>
    <dbReference type="NCBI Taxonomy" id="156981"/>
    <lineage>
        <taxon>Bacteria</taxon>
        <taxon>Bacillati</taxon>
        <taxon>Actinomycetota</taxon>
        <taxon>Actinomycetes</taxon>
        <taxon>Micrococcales</taxon>
        <taxon>Cellulomonadaceae</taxon>
        <taxon>Cellulomonas</taxon>
    </lineage>
</organism>
<accession>A0A511FHZ3</accession>
<reference evidence="2 4" key="1">
    <citation type="submission" date="2019-07" db="EMBL/GenBank/DDBJ databases">
        <title>Whole genome shotgun sequence of Cellulomonas hominis NBRC 16055.</title>
        <authorList>
            <person name="Hosoyama A."/>
            <person name="Uohara A."/>
            <person name="Ohji S."/>
            <person name="Ichikawa N."/>
        </authorList>
    </citation>
    <scope>NUCLEOTIDE SEQUENCE [LARGE SCALE GENOMIC DNA]</scope>
    <source>
        <strain evidence="2 4">NBRC 16055</strain>
    </source>
</reference>
<dbReference type="CDD" id="cd00090">
    <property type="entry name" value="HTH_ARSR"/>
    <property type="match status" value="1"/>
</dbReference>
<dbReference type="Gene3D" id="1.10.10.10">
    <property type="entry name" value="Winged helix-like DNA-binding domain superfamily/Winged helix DNA-binding domain"/>
    <property type="match status" value="1"/>
</dbReference>
<evidence type="ECO:0000313" key="2">
    <source>
        <dbReference type="EMBL" id="GEL48869.1"/>
    </source>
</evidence>
<gene>
    <name evidence="2" type="ORF">CHO01_39850</name>
    <name evidence="3" type="ORF">HNR08_001774</name>
</gene>
<dbReference type="AlphaFoldDB" id="A0A511FHZ3"/>
<evidence type="ECO:0000313" key="5">
    <source>
        <dbReference type="Proteomes" id="UP000564629"/>
    </source>
</evidence>
<sequence>MTRLGPTPPPPPGPADDAVRHRVLAVPSRAALLQALRRAAVPVTVQDLAAEVGLGVSTAREHLAALVDTGLVERTVENRHARGRPHTLYAAANEPGDGERWVREHLSRVLLAGYGRDLAAPGSAAAEAAVALAGTPPTAAGVAADDPAAAREGQLAALGAHFARLGYDPEVRPDGTAVRLRRCPVLDLARERADVVCAVHLGLARTVLARAGGPVTATDLTPFAGPGWCLLHLDPGEA</sequence>
<dbReference type="RefSeq" id="WP_146840861.1">
    <property type="nucleotide sequence ID" value="NZ_BJVQ01000125.1"/>
</dbReference>
<evidence type="ECO:0000313" key="4">
    <source>
        <dbReference type="Proteomes" id="UP000321723"/>
    </source>
</evidence>
<evidence type="ECO:0000259" key="1">
    <source>
        <dbReference type="SMART" id="SM00418"/>
    </source>
</evidence>
<dbReference type="Proteomes" id="UP000564629">
    <property type="component" value="Unassembled WGS sequence"/>
</dbReference>
<feature type="domain" description="HTH arsR-type" evidence="1">
    <location>
        <begin position="19"/>
        <end position="94"/>
    </location>
</feature>
<dbReference type="Pfam" id="PF12840">
    <property type="entry name" value="HTH_20"/>
    <property type="match status" value="1"/>
</dbReference>
<dbReference type="OrthoDB" id="3399802at2"/>
<evidence type="ECO:0000313" key="3">
    <source>
        <dbReference type="EMBL" id="MBB5473038.1"/>
    </source>
</evidence>
<keyword evidence="4" id="KW-1185">Reference proteome</keyword>
<dbReference type="Proteomes" id="UP000321723">
    <property type="component" value="Unassembled WGS sequence"/>
</dbReference>
<dbReference type="InterPro" id="IPR011991">
    <property type="entry name" value="ArsR-like_HTH"/>
</dbReference>
<dbReference type="InterPro" id="IPR036390">
    <property type="entry name" value="WH_DNA-bd_sf"/>
</dbReference>
<dbReference type="EMBL" id="JACHDN010000001">
    <property type="protein sequence ID" value="MBB5473038.1"/>
    <property type="molecule type" value="Genomic_DNA"/>
</dbReference>